<gene>
    <name evidence="1" type="ORF">J6I44_10095</name>
</gene>
<dbReference type="Proteomes" id="UP001207918">
    <property type="component" value="Unassembled WGS sequence"/>
</dbReference>
<dbReference type="RefSeq" id="WP_265765965.1">
    <property type="nucleotide sequence ID" value="NZ_JAGGJA010000006.1"/>
</dbReference>
<dbReference type="SUPFAM" id="SSF53474">
    <property type="entry name" value="alpha/beta-Hydrolases"/>
    <property type="match status" value="1"/>
</dbReference>
<comment type="caution">
    <text evidence="1">The sequence shown here is derived from an EMBL/GenBank/DDBJ whole genome shotgun (WGS) entry which is preliminary data.</text>
</comment>
<accession>A0ABT3PMN4</accession>
<dbReference type="EMBL" id="JAGGJA010000006">
    <property type="protein sequence ID" value="MCW9707208.1"/>
    <property type="molecule type" value="Genomic_DNA"/>
</dbReference>
<reference evidence="1 2" key="1">
    <citation type="submission" date="2021-03" db="EMBL/GenBank/DDBJ databases">
        <title>Aliifodinibius sp. nov., a new bacterium isolated from saline soil.</title>
        <authorList>
            <person name="Galisteo C."/>
            <person name="De La Haba R."/>
            <person name="Sanchez-Porro C."/>
            <person name="Ventosa A."/>
        </authorList>
    </citation>
    <scope>NUCLEOTIDE SEQUENCE [LARGE SCALE GENOMIC DNA]</scope>
    <source>
        <strain evidence="1 2">1BSP15-2V2</strain>
    </source>
</reference>
<evidence type="ECO:0000313" key="1">
    <source>
        <dbReference type="EMBL" id="MCW9707208.1"/>
    </source>
</evidence>
<dbReference type="Gene3D" id="3.40.50.1820">
    <property type="entry name" value="alpha/beta hydrolase"/>
    <property type="match status" value="1"/>
</dbReference>
<protein>
    <submittedName>
        <fullName evidence="1">Alpha/beta hydrolase</fullName>
    </submittedName>
</protein>
<dbReference type="InterPro" id="IPR029058">
    <property type="entry name" value="AB_hydrolase_fold"/>
</dbReference>
<sequence>MTDCDIIAFHGWGFGPRCWKSWEKGLSNFGTFQSYNRGYFGSSNGEIPLPSTDRKTVLIAHSFGLHWIDETLLERANLLVILGGFLQFHPVAAQYKRRSRTILKQMRKQFEAYPEKVLSNFYADCYAPQEVENDEIGELNHQLLSEDLEWLDESFVAAKQLKNVNKICIIHGSDDHIVPKSKGRELFNQLPQNARYFEIKKAGHAIPITHHTQCLEFIYPEIELLKNKVDQL</sequence>
<name>A0ABT3PMN4_9BACT</name>
<proteinExistence type="predicted"/>
<keyword evidence="2" id="KW-1185">Reference proteome</keyword>
<dbReference type="GO" id="GO:0016787">
    <property type="term" value="F:hydrolase activity"/>
    <property type="evidence" value="ECO:0007669"/>
    <property type="project" value="UniProtKB-KW"/>
</dbReference>
<keyword evidence="1" id="KW-0378">Hydrolase</keyword>
<evidence type="ECO:0000313" key="2">
    <source>
        <dbReference type="Proteomes" id="UP001207918"/>
    </source>
</evidence>
<organism evidence="1 2">
    <name type="scientific">Fodinibius salsisoli</name>
    <dbReference type="NCBI Taxonomy" id="2820877"/>
    <lineage>
        <taxon>Bacteria</taxon>
        <taxon>Pseudomonadati</taxon>
        <taxon>Balneolota</taxon>
        <taxon>Balneolia</taxon>
        <taxon>Balneolales</taxon>
        <taxon>Balneolaceae</taxon>
        <taxon>Fodinibius</taxon>
    </lineage>
</organism>